<dbReference type="PANTHER" id="PTHR46531:SF1">
    <property type="entry name" value="ZINC TRANSPORTER 6"/>
    <property type="match status" value="1"/>
</dbReference>
<feature type="domain" description="Ig-like" evidence="13">
    <location>
        <begin position="30"/>
        <end position="124"/>
    </location>
</feature>
<evidence type="ECO:0000256" key="8">
    <source>
        <dbReference type="ARBA" id="ARBA00023136"/>
    </source>
</evidence>
<gene>
    <name evidence="14" type="ORF">TCEB3V08_LOCUS8456</name>
</gene>
<evidence type="ECO:0000256" key="4">
    <source>
        <dbReference type="ARBA" id="ARBA00022833"/>
    </source>
</evidence>
<dbReference type="Pfam" id="PF01545">
    <property type="entry name" value="Cation_efflux"/>
    <property type="match status" value="1"/>
</dbReference>
<evidence type="ECO:0000256" key="2">
    <source>
        <dbReference type="ARBA" id="ARBA00022448"/>
    </source>
</evidence>
<feature type="transmembrane region" description="Helical" evidence="12">
    <location>
        <begin position="193"/>
        <end position="210"/>
    </location>
</feature>
<keyword evidence="6" id="KW-0333">Golgi apparatus</keyword>
<protein>
    <recommendedName>
        <fullName evidence="13">Ig-like domain-containing protein</fullName>
    </recommendedName>
</protein>
<dbReference type="GO" id="GO:0008324">
    <property type="term" value="F:monoatomic cation transmembrane transporter activity"/>
    <property type="evidence" value="ECO:0007669"/>
    <property type="project" value="InterPro"/>
</dbReference>
<accession>A0A7R9D1D4</accession>
<dbReference type="InterPro" id="IPR027469">
    <property type="entry name" value="Cation_efflux_TMD_sf"/>
</dbReference>
<feature type="compositionally biased region" description="Low complexity" evidence="11">
    <location>
        <begin position="599"/>
        <end position="612"/>
    </location>
</feature>
<name>A0A7R9D1D4_TIMCR</name>
<feature type="transmembrane region" description="Helical" evidence="12">
    <location>
        <begin position="292"/>
        <end position="311"/>
    </location>
</feature>
<evidence type="ECO:0000256" key="7">
    <source>
        <dbReference type="ARBA" id="ARBA00023065"/>
    </source>
</evidence>
<reference evidence="14" key="1">
    <citation type="submission" date="2020-11" db="EMBL/GenBank/DDBJ databases">
        <authorList>
            <person name="Tran Van P."/>
        </authorList>
    </citation>
    <scope>NUCLEOTIDE SEQUENCE</scope>
</reference>
<keyword evidence="2" id="KW-0813">Transport</keyword>
<comment type="subunit">
    <text evidence="9">Heterodimer with SLC30A5; form a functional zinc ion transmembrane transporter.</text>
</comment>
<proteinExistence type="predicted"/>
<feature type="transmembrane region" description="Helical" evidence="12">
    <location>
        <begin position="420"/>
        <end position="443"/>
    </location>
</feature>
<dbReference type="Gene3D" id="1.20.1510.10">
    <property type="entry name" value="Cation efflux protein transmembrane domain"/>
    <property type="match status" value="1"/>
</dbReference>
<organism evidence="14">
    <name type="scientific">Timema cristinae</name>
    <name type="common">Walking stick</name>
    <dbReference type="NCBI Taxonomy" id="61476"/>
    <lineage>
        <taxon>Eukaryota</taxon>
        <taxon>Metazoa</taxon>
        <taxon>Ecdysozoa</taxon>
        <taxon>Arthropoda</taxon>
        <taxon>Hexapoda</taxon>
        <taxon>Insecta</taxon>
        <taxon>Pterygota</taxon>
        <taxon>Neoptera</taxon>
        <taxon>Polyneoptera</taxon>
        <taxon>Phasmatodea</taxon>
        <taxon>Timematodea</taxon>
        <taxon>Timematoidea</taxon>
        <taxon>Timematidae</taxon>
        <taxon>Timema</taxon>
    </lineage>
</organism>
<evidence type="ECO:0000256" key="5">
    <source>
        <dbReference type="ARBA" id="ARBA00022989"/>
    </source>
</evidence>
<dbReference type="InterPro" id="IPR007110">
    <property type="entry name" value="Ig-like_dom"/>
</dbReference>
<dbReference type="PANTHER" id="PTHR46531">
    <property type="entry name" value="ZINC TRANSPORTER 6"/>
    <property type="match status" value="1"/>
</dbReference>
<comment type="subcellular location">
    <subcellularLocation>
        <location evidence="1">Golgi apparatus</location>
        <location evidence="1">trans-Golgi network membrane</location>
        <topology evidence="1">Multi-pass membrane protein</topology>
    </subcellularLocation>
</comment>
<evidence type="ECO:0000256" key="3">
    <source>
        <dbReference type="ARBA" id="ARBA00022692"/>
    </source>
</evidence>
<evidence type="ECO:0000259" key="13">
    <source>
        <dbReference type="PROSITE" id="PS50835"/>
    </source>
</evidence>
<keyword evidence="4" id="KW-0862">Zinc</keyword>
<sequence>MKIIVPNRDKSTAPAMQSLEIFPSSLVPWPKTRSRENQFGIPEGEETFGGCIISRNALVLDWAAKDEIGVISRTGPWTQENASLFFKEFSSKLCIHALLPKLASNNLYRCFVRVQGSLTPETYTHVASAATIMTYATTVDITNVKKLNSYNVDIQRCLVRSPVFRVLQGTHPPDWSLGSELSALLRDKRTRRIALLLVFNLTSCFFLVAWCASTQSIALQAYTSTVAFNLLRFEGKFEIRIRKLVVLTQLYTFVSVHGMYRWYRSSLLTCLLTVWVEAKKPSPVFSYGYERFEVLAVFSATVLAQLGSLFVIKESVERLLLHQPEIHTGRLMVGAGLAFMCHLVVTYGLRNAALEHVIAASSSSWLQEHVSDISQTICSFVPALSHLLLPRVNPMILISFAGAVSIFISDLIIQLRYYYVVDTLAAICVSSMMCATMLPMSVYSGKVLLQTTPSHIVGQLDKCLRETLTIDGVLEFRNEHFWTLSFGKLAGSLQVRVRRDADEQLVLAHVVDRLSNLVTVLSVQVFKDDWTYRRGGALQPTCAPLPVQSAAVPVNVLEANHTPPVSHYETVDDLYPPSSTVTSLPPSVPLSNNVHTHANSSSSHRNKSLSSKSINNSMYSNVYQTTPFRPVPSVENNYLSSLPPAVTPSSTFPGSNAWFTNRPVVAPMDAVSPKRMNPFSAVPTVSSVQRNNLLLSGTKTLDADSFSFQPR</sequence>
<keyword evidence="5 12" id="KW-1133">Transmembrane helix</keyword>
<evidence type="ECO:0000256" key="1">
    <source>
        <dbReference type="ARBA" id="ARBA00004166"/>
    </source>
</evidence>
<dbReference type="AlphaFoldDB" id="A0A7R9D1D4"/>
<dbReference type="InterPro" id="IPR052005">
    <property type="entry name" value="CDF_SLC30A"/>
</dbReference>
<dbReference type="GO" id="GO:0005794">
    <property type="term" value="C:Golgi apparatus"/>
    <property type="evidence" value="ECO:0007669"/>
    <property type="project" value="UniProtKB-SubCell"/>
</dbReference>
<feature type="transmembrane region" description="Helical" evidence="12">
    <location>
        <begin position="395"/>
        <end position="413"/>
    </location>
</feature>
<feature type="transmembrane region" description="Helical" evidence="12">
    <location>
        <begin position="331"/>
        <end position="349"/>
    </location>
</feature>
<evidence type="ECO:0000256" key="9">
    <source>
        <dbReference type="ARBA" id="ARBA00038600"/>
    </source>
</evidence>
<keyword evidence="7" id="KW-0406">Ion transport</keyword>
<evidence type="ECO:0000256" key="12">
    <source>
        <dbReference type="SAM" id="Phobius"/>
    </source>
</evidence>
<feature type="region of interest" description="Disordered" evidence="11">
    <location>
        <begin position="568"/>
        <end position="612"/>
    </location>
</feature>
<evidence type="ECO:0000256" key="6">
    <source>
        <dbReference type="ARBA" id="ARBA00023034"/>
    </source>
</evidence>
<dbReference type="InterPro" id="IPR058533">
    <property type="entry name" value="Cation_efflux_TM"/>
</dbReference>
<keyword evidence="8 12" id="KW-0472">Membrane</keyword>
<evidence type="ECO:0000313" key="14">
    <source>
        <dbReference type="EMBL" id="CAD7406326.1"/>
    </source>
</evidence>
<dbReference type="GO" id="GO:0016020">
    <property type="term" value="C:membrane"/>
    <property type="evidence" value="ECO:0007669"/>
    <property type="project" value="InterPro"/>
</dbReference>
<dbReference type="GO" id="GO:0006829">
    <property type="term" value="P:zinc ion transport"/>
    <property type="evidence" value="ECO:0007669"/>
    <property type="project" value="TreeGrafter"/>
</dbReference>
<dbReference type="EMBL" id="OC319793">
    <property type="protein sequence ID" value="CAD7406326.1"/>
    <property type="molecule type" value="Genomic_DNA"/>
</dbReference>
<evidence type="ECO:0000256" key="10">
    <source>
        <dbReference type="ARBA" id="ARBA00045455"/>
    </source>
</evidence>
<dbReference type="PROSITE" id="PS50835">
    <property type="entry name" value="IG_LIKE"/>
    <property type="match status" value="1"/>
</dbReference>
<feature type="compositionally biased region" description="Low complexity" evidence="11">
    <location>
        <begin position="576"/>
        <end position="591"/>
    </location>
</feature>
<comment type="function">
    <text evidence="10">Has probably no intrinsic transporter activity but together with SLC30A5 forms a functional zinc ion:proton antiporter heterodimer, mediating zinc entry into the lumen of organelles along the secretory pathway. As part of that zinc ion:proton antiporter, contributes to zinc ion homeostasis within the early secretory pathway and regulates the activation and folding of enzymes like alkaline phosphatases and enzymes involved in phosphatidylinositol glycan anchor biosynthesis.</text>
</comment>
<evidence type="ECO:0000256" key="11">
    <source>
        <dbReference type="SAM" id="MobiDB-lite"/>
    </source>
</evidence>
<dbReference type="SUPFAM" id="SSF161111">
    <property type="entry name" value="Cation efflux protein transmembrane domain-like"/>
    <property type="match status" value="1"/>
</dbReference>
<keyword evidence="3 12" id="KW-0812">Transmembrane</keyword>